<dbReference type="PRINTS" id="PR00377">
    <property type="entry name" value="IMPHPHTASES"/>
</dbReference>
<dbReference type="InterPro" id="IPR000760">
    <property type="entry name" value="Inositol_monophosphatase-like"/>
</dbReference>
<keyword evidence="1 4" id="KW-0479">Metal-binding</keyword>
<evidence type="ECO:0000256" key="1">
    <source>
        <dbReference type="ARBA" id="ARBA00022723"/>
    </source>
</evidence>
<name>A0A0D1LL98_9LACO</name>
<dbReference type="GO" id="GO:0007165">
    <property type="term" value="P:signal transduction"/>
    <property type="evidence" value="ECO:0007669"/>
    <property type="project" value="TreeGrafter"/>
</dbReference>
<evidence type="ECO:0000256" key="2">
    <source>
        <dbReference type="ARBA" id="ARBA00022801"/>
    </source>
</evidence>
<dbReference type="PANTHER" id="PTHR20854">
    <property type="entry name" value="INOSITOL MONOPHOSPHATASE"/>
    <property type="match status" value="1"/>
</dbReference>
<dbReference type="Pfam" id="PF00459">
    <property type="entry name" value="Inositol_P"/>
    <property type="match status" value="1"/>
</dbReference>
<dbReference type="PANTHER" id="PTHR20854:SF4">
    <property type="entry name" value="INOSITOL-1-MONOPHOSPHATASE-RELATED"/>
    <property type="match status" value="1"/>
</dbReference>
<feature type="binding site" evidence="4">
    <location>
        <position position="71"/>
    </location>
    <ligand>
        <name>Mg(2+)</name>
        <dbReference type="ChEBI" id="CHEBI:18420"/>
        <label>1</label>
        <note>catalytic</note>
    </ligand>
</feature>
<accession>A0A0D1LL98</accession>
<sequence>MNEAQLKKLDQTVLGWLDTVHDTVLKRVTQRMHVDTKAGHRDLVTNVDRETEQFYVDAIRRFDPKANILGEEGFGDAVNDMAGRVWFVDPIDGTMNFVKQQAEFATMLALYEDGQPVMAWIMDVVNHDIVHGGPAYGVYHNDTPLATPKDTGLADGLIILSGARLLYEQFGFPEVAKAALGFRVYGSAGISYLHVLTGKAVGYASNMKPWDYAAGTLLGEVLGFKVGKIDDQPMNMLISGTVLVATQQAYSDIMAIERDL</sequence>
<protein>
    <submittedName>
        <fullName evidence="5">SuhB protein</fullName>
        <ecNumber evidence="5">3.1.3.25</ecNumber>
    </submittedName>
</protein>
<dbReference type="EC" id="3.1.3.25" evidence="5"/>
<dbReference type="AlphaFoldDB" id="A0A0D1LL98"/>
<comment type="caution">
    <text evidence="5">The sequence shown here is derived from an EMBL/GenBank/DDBJ whole genome shotgun (WGS) entry which is preliminary data.</text>
</comment>
<dbReference type="Gene3D" id="3.40.190.80">
    <property type="match status" value="1"/>
</dbReference>
<gene>
    <name evidence="5" type="primary">suhB</name>
    <name evidence="5" type="ORF">ab3b_02378</name>
</gene>
<proteinExistence type="predicted"/>
<organism evidence="5 6">
    <name type="scientific">Weissella cibaria</name>
    <dbReference type="NCBI Taxonomy" id="137591"/>
    <lineage>
        <taxon>Bacteria</taxon>
        <taxon>Bacillati</taxon>
        <taxon>Bacillota</taxon>
        <taxon>Bacilli</taxon>
        <taxon>Lactobacillales</taxon>
        <taxon>Lactobacillaceae</taxon>
        <taxon>Weissella</taxon>
    </lineage>
</organism>
<keyword evidence="3 4" id="KW-0460">Magnesium</keyword>
<dbReference type="GO" id="GO:0046872">
    <property type="term" value="F:metal ion binding"/>
    <property type="evidence" value="ECO:0007669"/>
    <property type="project" value="UniProtKB-KW"/>
</dbReference>
<keyword evidence="2 5" id="KW-0378">Hydrolase</keyword>
<feature type="binding site" evidence="4">
    <location>
        <position position="91"/>
    </location>
    <ligand>
        <name>Mg(2+)</name>
        <dbReference type="ChEBI" id="CHEBI:18420"/>
        <label>1</label>
        <note>catalytic</note>
    </ligand>
</feature>
<feature type="binding site" evidence="4">
    <location>
        <position position="211"/>
    </location>
    <ligand>
        <name>Mg(2+)</name>
        <dbReference type="ChEBI" id="CHEBI:18420"/>
        <label>1</label>
        <note>catalytic</note>
    </ligand>
</feature>
<dbReference type="GO" id="GO:0006020">
    <property type="term" value="P:inositol metabolic process"/>
    <property type="evidence" value="ECO:0007669"/>
    <property type="project" value="TreeGrafter"/>
</dbReference>
<reference evidence="5 6" key="1">
    <citation type="journal article" date="2015" name="Microbiology (Mosc.)">
        <title>Genomics of the Weissella cibaria species with an examination of its metabolic traits.</title>
        <authorList>
            <person name="Lynch K.M."/>
            <person name="Lucid A."/>
            <person name="Arendt E.K."/>
            <person name="Sleator R.D."/>
            <person name="Lucey B."/>
            <person name="Coffey A."/>
        </authorList>
    </citation>
    <scope>NUCLEOTIDE SEQUENCE [LARGE SCALE GENOMIC DNA]</scope>
    <source>
        <strain evidence="5 6">AB3b</strain>
    </source>
</reference>
<dbReference type="SUPFAM" id="SSF56655">
    <property type="entry name" value="Carbohydrate phosphatase"/>
    <property type="match status" value="1"/>
</dbReference>
<feature type="binding site" evidence="4">
    <location>
        <position position="92"/>
    </location>
    <ligand>
        <name>Mg(2+)</name>
        <dbReference type="ChEBI" id="CHEBI:18420"/>
        <label>1</label>
        <note>catalytic</note>
    </ligand>
</feature>
<evidence type="ECO:0000256" key="3">
    <source>
        <dbReference type="ARBA" id="ARBA00022842"/>
    </source>
</evidence>
<dbReference type="PROSITE" id="PS00629">
    <property type="entry name" value="IMP_1"/>
    <property type="match status" value="1"/>
</dbReference>
<evidence type="ECO:0000313" key="5">
    <source>
        <dbReference type="EMBL" id="KIU19437.1"/>
    </source>
</evidence>
<dbReference type="RefSeq" id="WP_043942022.1">
    <property type="nucleotide sequence ID" value="NZ_JWHT01000080.1"/>
</dbReference>
<dbReference type="PATRIC" id="fig|137591.24.peg.2335"/>
<evidence type="ECO:0000313" key="6">
    <source>
        <dbReference type="Proteomes" id="UP000032289"/>
    </source>
</evidence>
<dbReference type="CDD" id="cd01637">
    <property type="entry name" value="IMPase_like"/>
    <property type="match status" value="1"/>
</dbReference>
<dbReference type="Proteomes" id="UP000032289">
    <property type="component" value="Unassembled WGS sequence"/>
</dbReference>
<feature type="binding site" evidence="4">
    <location>
        <position position="89"/>
    </location>
    <ligand>
        <name>Mg(2+)</name>
        <dbReference type="ChEBI" id="CHEBI:18420"/>
        <label>1</label>
        <note>catalytic</note>
    </ligand>
</feature>
<dbReference type="Gene3D" id="3.30.540.10">
    <property type="entry name" value="Fructose-1,6-Bisphosphatase, subunit A, domain 1"/>
    <property type="match status" value="1"/>
</dbReference>
<evidence type="ECO:0000256" key="4">
    <source>
        <dbReference type="PIRSR" id="PIRSR600760-2"/>
    </source>
</evidence>
<dbReference type="InterPro" id="IPR020583">
    <property type="entry name" value="Inositol_monoP_metal-BS"/>
</dbReference>
<dbReference type="EMBL" id="JWHT01000080">
    <property type="protein sequence ID" value="KIU19437.1"/>
    <property type="molecule type" value="Genomic_DNA"/>
</dbReference>
<comment type="cofactor">
    <cofactor evidence="4">
        <name>Mg(2+)</name>
        <dbReference type="ChEBI" id="CHEBI:18420"/>
    </cofactor>
</comment>
<dbReference type="GO" id="GO:0008934">
    <property type="term" value="F:inositol monophosphate 1-phosphatase activity"/>
    <property type="evidence" value="ECO:0007669"/>
    <property type="project" value="TreeGrafter"/>
</dbReference>